<evidence type="ECO:0000256" key="5">
    <source>
        <dbReference type="ARBA" id="ARBA00023136"/>
    </source>
</evidence>
<feature type="transmembrane region" description="Helical" evidence="6">
    <location>
        <begin position="81"/>
        <end position="104"/>
    </location>
</feature>
<feature type="domain" description="ABC-2 type transporter transmembrane" evidence="7">
    <location>
        <begin position="29"/>
        <end position="136"/>
    </location>
</feature>
<dbReference type="AlphaFoldDB" id="A0A7R9M9W8"/>
<dbReference type="EMBL" id="CAJPVJ010010862">
    <property type="protein sequence ID" value="CAG2173464.1"/>
    <property type="molecule type" value="Genomic_DNA"/>
</dbReference>
<dbReference type="Proteomes" id="UP000728032">
    <property type="component" value="Unassembled WGS sequence"/>
</dbReference>
<feature type="transmembrane region" description="Helical" evidence="6">
    <location>
        <begin position="146"/>
        <end position="167"/>
    </location>
</feature>
<keyword evidence="3 6" id="KW-0812">Transmembrane</keyword>
<feature type="transmembrane region" description="Helical" evidence="6">
    <location>
        <begin position="52"/>
        <end position="69"/>
    </location>
</feature>
<evidence type="ECO:0000256" key="6">
    <source>
        <dbReference type="SAM" id="Phobius"/>
    </source>
</evidence>
<dbReference type="EMBL" id="OC925687">
    <property type="protein sequence ID" value="CAD7656277.1"/>
    <property type="molecule type" value="Genomic_DNA"/>
</dbReference>
<evidence type="ECO:0000313" key="9">
    <source>
        <dbReference type="Proteomes" id="UP000728032"/>
    </source>
</evidence>
<dbReference type="PANTHER" id="PTHR19241">
    <property type="entry name" value="ATP-BINDING CASSETTE TRANSPORTER"/>
    <property type="match status" value="1"/>
</dbReference>
<organism evidence="8">
    <name type="scientific">Oppiella nova</name>
    <dbReference type="NCBI Taxonomy" id="334625"/>
    <lineage>
        <taxon>Eukaryota</taxon>
        <taxon>Metazoa</taxon>
        <taxon>Ecdysozoa</taxon>
        <taxon>Arthropoda</taxon>
        <taxon>Chelicerata</taxon>
        <taxon>Arachnida</taxon>
        <taxon>Acari</taxon>
        <taxon>Acariformes</taxon>
        <taxon>Sarcoptiformes</taxon>
        <taxon>Oribatida</taxon>
        <taxon>Brachypylina</taxon>
        <taxon>Oppioidea</taxon>
        <taxon>Oppiidae</taxon>
        <taxon>Oppiella</taxon>
    </lineage>
</organism>
<dbReference type="GO" id="GO:0140359">
    <property type="term" value="F:ABC-type transporter activity"/>
    <property type="evidence" value="ECO:0007669"/>
    <property type="project" value="InterPro"/>
</dbReference>
<reference evidence="8" key="1">
    <citation type="submission" date="2020-11" db="EMBL/GenBank/DDBJ databases">
        <authorList>
            <person name="Tran Van P."/>
        </authorList>
    </citation>
    <scope>NUCLEOTIDE SEQUENCE</scope>
</reference>
<protein>
    <recommendedName>
        <fullName evidence="7">ABC-2 type transporter transmembrane domain-containing protein</fullName>
    </recommendedName>
</protein>
<proteinExistence type="predicted"/>
<evidence type="ECO:0000256" key="3">
    <source>
        <dbReference type="ARBA" id="ARBA00022692"/>
    </source>
</evidence>
<keyword evidence="4 6" id="KW-1133">Transmembrane helix</keyword>
<feature type="transmembrane region" description="Helical" evidence="6">
    <location>
        <begin position="116"/>
        <end position="134"/>
    </location>
</feature>
<keyword evidence="9" id="KW-1185">Reference proteome</keyword>
<evidence type="ECO:0000256" key="4">
    <source>
        <dbReference type="ARBA" id="ARBA00022989"/>
    </source>
</evidence>
<keyword evidence="2" id="KW-0813">Transport</keyword>
<dbReference type="InterPro" id="IPR013525">
    <property type="entry name" value="ABC2_TM"/>
</dbReference>
<dbReference type="Pfam" id="PF01061">
    <property type="entry name" value="ABC2_membrane"/>
    <property type="match status" value="1"/>
</dbReference>
<sequence length="256" mass="29093">MRIEYNGNHMSTLNLATLGSDYRAGYWRQMVTVLWRSYIVFVRNPGFLRDRFITMLWMTILFGLFYYGKGYDYSITNDINGALNMILQTFVMTQSILTLMALVGEEAVLCREHHNRTYALFPYILATIILQVMYRLMISTLCPDLSIANAILGAVIQPLLILGGYFINSGTLPGWLVWANYQSVLVNEWQNVGNMSSANTTNTTQSTTTYTSGVDVIESMGFDESALMWCPIALIVWALVYMCIAYIGLCRKVQHK</sequence>
<dbReference type="GO" id="GO:0016020">
    <property type="term" value="C:membrane"/>
    <property type="evidence" value="ECO:0007669"/>
    <property type="project" value="UniProtKB-SubCell"/>
</dbReference>
<feature type="transmembrane region" description="Helical" evidence="6">
    <location>
        <begin position="226"/>
        <end position="249"/>
    </location>
</feature>
<comment type="subcellular location">
    <subcellularLocation>
        <location evidence="1">Membrane</location>
        <topology evidence="1">Multi-pass membrane protein</topology>
    </subcellularLocation>
</comment>
<evidence type="ECO:0000256" key="1">
    <source>
        <dbReference type="ARBA" id="ARBA00004141"/>
    </source>
</evidence>
<name>A0A7R9M9W8_9ACAR</name>
<gene>
    <name evidence="8" type="ORF">ONB1V03_LOCUS12916</name>
</gene>
<accession>A0A7R9M9W8</accession>
<evidence type="ECO:0000259" key="7">
    <source>
        <dbReference type="Pfam" id="PF01061"/>
    </source>
</evidence>
<keyword evidence="5 6" id="KW-0472">Membrane</keyword>
<evidence type="ECO:0000313" key="8">
    <source>
        <dbReference type="EMBL" id="CAD7656277.1"/>
    </source>
</evidence>
<evidence type="ECO:0000256" key="2">
    <source>
        <dbReference type="ARBA" id="ARBA00022448"/>
    </source>
</evidence>